<dbReference type="Proteomes" id="UP000320717">
    <property type="component" value="Chromosome"/>
</dbReference>
<organism evidence="8 9">
    <name type="scientific">Glutamicibacter halophytocola</name>
    <dbReference type="NCBI Taxonomy" id="1933880"/>
    <lineage>
        <taxon>Bacteria</taxon>
        <taxon>Bacillati</taxon>
        <taxon>Actinomycetota</taxon>
        <taxon>Actinomycetes</taxon>
        <taxon>Micrococcales</taxon>
        <taxon>Micrococcaceae</taxon>
        <taxon>Glutamicibacter</taxon>
    </lineage>
</organism>
<keyword evidence="1 5" id="KW-0547">Nucleotide-binding</keyword>
<evidence type="ECO:0000256" key="4">
    <source>
        <dbReference type="ARBA" id="ARBA00022840"/>
    </source>
</evidence>
<keyword evidence="3 5" id="KW-0347">Helicase</keyword>
<accession>A0ABX5Y6F8</accession>
<gene>
    <name evidence="8" type="ORF">FQA45_03510</name>
</gene>
<dbReference type="InterPro" id="IPR014016">
    <property type="entry name" value="UvrD-like_ATP-bd"/>
</dbReference>
<dbReference type="InterPro" id="IPR000212">
    <property type="entry name" value="DNA_helicase_UvrD/REP"/>
</dbReference>
<feature type="region of interest" description="Disordered" evidence="6">
    <location>
        <begin position="1"/>
        <end position="48"/>
    </location>
</feature>
<dbReference type="PANTHER" id="PTHR11070">
    <property type="entry name" value="UVRD / RECB / PCRA DNA HELICASE FAMILY MEMBER"/>
    <property type="match status" value="1"/>
</dbReference>
<evidence type="ECO:0000256" key="2">
    <source>
        <dbReference type="ARBA" id="ARBA00022801"/>
    </source>
</evidence>
<dbReference type="PANTHER" id="PTHR11070:SF45">
    <property type="entry name" value="DNA 3'-5' HELICASE"/>
    <property type="match status" value="1"/>
</dbReference>
<evidence type="ECO:0000256" key="6">
    <source>
        <dbReference type="SAM" id="MobiDB-lite"/>
    </source>
</evidence>
<keyword evidence="2 5" id="KW-0378">Hydrolase</keyword>
<sequence length="737" mass="81320">MVHNRYLRHESQPLQGARVPAKTSNTSYFDATQPSPSSESTANTEQDQQRLCEIAARIEQLRAELIERIAARGKDQAGILQQSLQRDVELGELARRLRQLDRMGPYACLGFMELAETGERRYVGRLGLSDEHGKQLMIDWRAPAAEPFFAATHEKNYGLAIRRRYRWRRQRISDYWDEVFDSSQLASHARLDDHSSFLASLGSKRSPKMQDVLSTIQSDQDAIIRSGSQGALVVDGGPGTGKTVVALHRAAYLLYADPRLRSQGGRILVVSPHEAYSAYVSDILPNLGEDEVLISTLSNIVSNDDGVLVEPDQEVHRIKSSLAMLDTIKRAVLVFEEPPSAAVLIDLAEAQATVTSQLWRDAAAMIDHDTPHNEARIQLREALVDQLLPQVASADDDEPLLRAELARSTALNGLLDEHWPVLDPLNLLKALYSTPALLRYSGRELGSEEIAKLLANPAAGAWTASDIPLIDLARFLIGDPHSESKHLDEQSRIAAERKRWKNVIHDLMASADDKEDLSSQLMHQDLQERLLAQGLESHVASGGYSGPFSHVIIDEAQDLTDAQWAMVQRRCPSGSLTIVGDRAQAVDGFRMTWEQRLAQIGIRDITVSPLHVNYRGTAQIMEAAAEQILAHMPEANVPRSLRLDGAPVKYARPTELGTILDHWLAENAQGTAAVIGAPDFRAPSRVSVLSPENAKGLEFDLVLVCQPQSFGTGLGGAVRRYVAMTRATAQLVVLTEQ</sequence>
<protein>
    <submittedName>
        <fullName evidence="8">AAA family ATPase</fullName>
    </submittedName>
</protein>
<dbReference type="NCBIfam" id="NF041254">
    <property type="entry name" value="motor_HelR"/>
    <property type="match status" value="1"/>
</dbReference>
<feature type="domain" description="UvrD-like helicase ATP-binding" evidence="7">
    <location>
        <begin position="215"/>
        <end position="617"/>
    </location>
</feature>
<dbReference type="EMBL" id="CP042260">
    <property type="protein sequence ID" value="QDY65451.1"/>
    <property type="molecule type" value="Genomic_DNA"/>
</dbReference>
<evidence type="ECO:0000256" key="3">
    <source>
        <dbReference type="ARBA" id="ARBA00022806"/>
    </source>
</evidence>
<keyword evidence="4 5" id="KW-0067">ATP-binding</keyword>
<dbReference type="SUPFAM" id="SSF52540">
    <property type="entry name" value="P-loop containing nucleoside triphosphate hydrolases"/>
    <property type="match status" value="1"/>
</dbReference>
<evidence type="ECO:0000313" key="8">
    <source>
        <dbReference type="EMBL" id="QDY65451.1"/>
    </source>
</evidence>
<evidence type="ECO:0000259" key="7">
    <source>
        <dbReference type="PROSITE" id="PS51198"/>
    </source>
</evidence>
<dbReference type="PROSITE" id="PS51198">
    <property type="entry name" value="UVRD_HELICASE_ATP_BIND"/>
    <property type="match status" value="1"/>
</dbReference>
<feature type="binding site" evidence="5">
    <location>
        <begin position="236"/>
        <end position="243"/>
    </location>
    <ligand>
        <name>ATP</name>
        <dbReference type="ChEBI" id="CHEBI:30616"/>
    </ligand>
</feature>
<feature type="compositionally biased region" description="Polar residues" evidence="6">
    <location>
        <begin position="22"/>
        <end position="46"/>
    </location>
</feature>
<evidence type="ECO:0000313" key="9">
    <source>
        <dbReference type="Proteomes" id="UP000320717"/>
    </source>
</evidence>
<dbReference type="InterPro" id="IPR027417">
    <property type="entry name" value="P-loop_NTPase"/>
</dbReference>
<reference evidence="8 9" key="1">
    <citation type="submission" date="2019-07" db="EMBL/GenBank/DDBJ databases">
        <title>Complete Genome Sequence of drought tolerant Plant Growth-Promoting Rhizobacterium Glutamicibacter halophytocola DR408.</title>
        <authorList>
            <person name="Nishu S.D."/>
            <person name="Lee T.K."/>
        </authorList>
    </citation>
    <scope>NUCLEOTIDE SEQUENCE [LARGE SCALE GENOMIC DNA]</scope>
    <source>
        <strain evidence="8 9">DR408</strain>
    </source>
</reference>
<evidence type="ECO:0000256" key="5">
    <source>
        <dbReference type="PROSITE-ProRule" id="PRU00560"/>
    </source>
</evidence>
<dbReference type="Pfam" id="PF00580">
    <property type="entry name" value="UvrD-helicase"/>
    <property type="match status" value="1"/>
</dbReference>
<dbReference type="Gene3D" id="3.40.50.300">
    <property type="entry name" value="P-loop containing nucleotide triphosphate hydrolases"/>
    <property type="match status" value="3"/>
</dbReference>
<name>A0ABX5Y6F8_9MICC</name>
<evidence type="ECO:0000256" key="1">
    <source>
        <dbReference type="ARBA" id="ARBA00022741"/>
    </source>
</evidence>
<keyword evidence="9" id="KW-1185">Reference proteome</keyword>
<proteinExistence type="predicted"/>